<organism evidence="10 11">
    <name type="scientific">Paenibacillus phyllosphaerae</name>
    <dbReference type="NCBI Taxonomy" id="274593"/>
    <lineage>
        <taxon>Bacteria</taxon>
        <taxon>Bacillati</taxon>
        <taxon>Bacillota</taxon>
        <taxon>Bacilli</taxon>
        <taxon>Bacillales</taxon>
        <taxon>Paenibacillaceae</taxon>
        <taxon>Paenibacillus</taxon>
    </lineage>
</organism>
<comment type="function">
    <text evidence="8">Cell division protein that may be involved in stabilizing or promoting the assembly of the division complex.</text>
</comment>
<dbReference type="AlphaFoldDB" id="A0A7W5FLD5"/>
<proteinExistence type="inferred from homology"/>
<keyword evidence="5 8" id="KW-1133">Transmembrane helix</keyword>
<dbReference type="PANTHER" id="PTHR37820">
    <property type="entry name" value="CELL DIVISION PROTEIN DIVIB"/>
    <property type="match status" value="1"/>
</dbReference>
<evidence type="ECO:0000256" key="3">
    <source>
        <dbReference type="ARBA" id="ARBA00022618"/>
    </source>
</evidence>
<dbReference type="RefSeq" id="WP_183597794.1">
    <property type="nucleotide sequence ID" value="NZ_JACHXK010000002.1"/>
</dbReference>
<reference evidence="10 11" key="1">
    <citation type="submission" date="2020-08" db="EMBL/GenBank/DDBJ databases">
        <title>Genomic Encyclopedia of Type Strains, Phase III (KMG-III): the genomes of soil and plant-associated and newly described type strains.</title>
        <authorList>
            <person name="Whitman W."/>
        </authorList>
    </citation>
    <scope>NUCLEOTIDE SEQUENCE [LARGE SCALE GENOMIC DNA]</scope>
    <source>
        <strain evidence="10 11">CECT 5862</strain>
    </source>
</reference>
<accession>A0A7W5FLD5</accession>
<dbReference type="GO" id="GO:0032153">
    <property type="term" value="C:cell division site"/>
    <property type="evidence" value="ECO:0007669"/>
    <property type="project" value="UniProtKB-UniRule"/>
</dbReference>
<dbReference type="Gene3D" id="3.10.20.310">
    <property type="entry name" value="membrane protein fhac"/>
    <property type="match status" value="1"/>
</dbReference>
<dbReference type="HAMAP" id="MF_00912">
    <property type="entry name" value="DivIB"/>
    <property type="match status" value="1"/>
</dbReference>
<evidence type="ECO:0000259" key="9">
    <source>
        <dbReference type="PROSITE" id="PS51779"/>
    </source>
</evidence>
<keyword evidence="11" id="KW-1185">Reference proteome</keyword>
<gene>
    <name evidence="8" type="primary">divIB</name>
    <name evidence="10" type="ORF">FHS18_001113</name>
</gene>
<dbReference type="GO" id="GO:0043093">
    <property type="term" value="P:FtsZ-dependent cytokinesis"/>
    <property type="evidence" value="ECO:0007669"/>
    <property type="project" value="UniProtKB-UniRule"/>
</dbReference>
<feature type="transmembrane region" description="Helical" evidence="8">
    <location>
        <begin position="21"/>
        <end position="39"/>
    </location>
</feature>
<evidence type="ECO:0000256" key="8">
    <source>
        <dbReference type="HAMAP-Rule" id="MF_00912"/>
    </source>
</evidence>
<keyword evidence="6 8" id="KW-0472">Membrane</keyword>
<dbReference type="Gene3D" id="3.40.50.10960">
    <property type="match status" value="1"/>
</dbReference>
<keyword evidence="2 8" id="KW-1003">Cell membrane</keyword>
<dbReference type="PROSITE" id="PS51779">
    <property type="entry name" value="POTRA"/>
    <property type="match status" value="1"/>
</dbReference>
<sequence length="247" mass="26949">MQDNKIPVLREPVRKRKGGKKLITVLVLLFIVILSVLFFNSSISKISAITVEGERFNTAQALILTAGIAQGDTFFGTTEKVVEERLKKLPTVESAVVTKSFPGKVNIVVKEFAPVAYELSAQGELTAILSNGSSISAGSDNVVDKPILSGWKKDDPIKAKLGMELAQIPPDLLTDFSEIIPSPSKAYPDRIKIYTRTHFEVITAVSLLKDKVSTLDAVVETQNPGTITMLLADSYVSFDPEEPENEE</sequence>
<comment type="subcellular location">
    <subcellularLocation>
        <location evidence="8">Cell membrane</location>
        <topology evidence="8">Single-pass type II membrane protein</topology>
    </subcellularLocation>
    <subcellularLocation>
        <location evidence="1">Membrane</location>
    </subcellularLocation>
    <text evidence="8">Localizes to the division septum.</text>
</comment>
<evidence type="ECO:0000313" key="11">
    <source>
        <dbReference type="Proteomes" id="UP000570361"/>
    </source>
</evidence>
<keyword evidence="3 8" id="KW-0132">Cell division</keyword>
<evidence type="ECO:0000313" key="10">
    <source>
        <dbReference type="EMBL" id="MBB3109061.1"/>
    </source>
</evidence>
<dbReference type="Pfam" id="PF08478">
    <property type="entry name" value="POTRA_1"/>
    <property type="match status" value="1"/>
</dbReference>
<protein>
    <recommendedName>
        <fullName evidence="8">Cell division protein DivIB</fullName>
    </recommendedName>
</protein>
<dbReference type="Proteomes" id="UP000570361">
    <property type="component" value="Unassembled WGS sequence"/>
</dbReference>
<evidence type="ECO:0000256" key="1">
    <source>
        <dbReference type="ARBA" id="ARBA00004370"/>
    </source>
</evidence>
<dbReference type="InterPro" id="IPR034746">
    <property type="entry name" value="POTRA"/>
</dbReference>
<evidence type="ECO:0000256" key="7">
    <source>
        <dbReference type="ARBA" id="ARBA00023306"/>
    </source>
</evidence>
<evidence type="ECO:0000256" key="2">
    <source>
        <dbReference type="ARBA" id="ARBA00022475"/>
    </source>
</evidence>
<evidence type="ECO:0000256" key="6">
    <source>
        <dbReference type="ARBA" id="ARBA00023136"/>
    </source>
</evidence>
<feature type="domain" description="POTRA" evidence="9">
    <location>
        <begin position="44"/>
        <end position="112"/>
    </location>
</feature>
<dbReference type="InterPro" id="IPR026580">
    <property type="entry name" value="DivIB"/>
</dbReference>
<comment type="caution">
    <text evidence="10">The sequence shown here is derived from an EMBL/GenBank/DDBJ whole genome shotgun (WGS) entry which is preliminary data.</text>
</comment>
<evidence type="ECO:0000256" key="4">
    <source>
        <dbReference type="ARBA" id="ARBA00022692"/>
    </source>
</evidence>
<dbReference type="InterPro" id="IPR050487">
    <property type="entry name" value="FtsQ_DivIB"/>
</dbReference>
<dbReference type="InterPro" id="IPR013685">
    <property type="entry name" value="POTRA_FtsQ_type"/>
</dbReference>
<name>A0A7W5FLD5_9BACL</name>
<dbReference type="GO" id="GO:0005886">
    <property type="term" value="C:plasma membrane"/>
    <property type="evidence" value="ECO:0007669"/>
    <property type="project" value="UniProtKB-SubCell"/>
</dbReference>
<dbReference type="PANTHER" id="PTHR37820:SF1">
    <property type="entry name" value="CELL DIVISION PROTEIN FTSQ"/>
    <property type="match status" value="1"/>
</dbReference>
<evidence type="ECO:0000256" key="5">
    <source>
        <dbReference type="ARBA" id="ARBA00022989"/>
    </source>
</evidence>
<keyword evidence="4 8" id="KW-0812">Transmembrane</keyword>
<dbReference type="EMBL" id="JACHXK010000002">
    <property type="protein sequence ID" value="MBB3109061.1"/>
    <property type="molecule type" value="Genomic_DNA"/>
</dbReference>
<keyword evidence="7 8" id="KW-0131">Cell cycle</keyword>
<comment type="similarity">
    <text evidence="8">Belongs to the FtsQ/DivIB family. DivIB subfamily.</text>
</comment>